<organism evidence="5 8">
    <name type="scientific">Acinetobacter wanghuae</name>
    <dbReference type="NCBI Taxonomy" id="2662362"/>
    <lineage>
        <taxon>Bacteria</taxon>
        <taxon>Pseudomonadati</taxon>
        <taxon>Pseudomonadota</taxon>
        <taxon>Gammaproteobacteria</taxon>
        <taxon>Moraxellales</taxon>
        <taxon>Moraxellaceae</taxon>
        <taxon>Acinetobacter</taxon>
    </lineage>
</organism>
<evidence type="ECO:0000256" key="2">
    <source>
        <dbReference type="ARBA" id="ARBA00022481"/>
    </source>
</evidence>
<proteinExistence type="inferred from homology"/>
<feature type="transmembrane region" description="Helical" evidence="4">
    <location>
        <begin position="7"/>
        <end position="31"/>
    </location>
</feature>
<dbReference type="InterPro" id="IPR001082">
    <property type="entry name" value="Pilin"/>
</dbReference>
<dbReference type="GO" id="GO:0009289">
    <property type="term" value="C:pilus"/>
    <property type="evidence" value="ECO:0007669"/>
    <property type="project" value="InterPro"/>
</dbReference>
<dbReference type="Proteomes" id="UP000480556">
    <property type="component" value="Unassembled WGS sequence"/>
</dbReference>
<dbReference type="EMBL" id="WITK01000018">
    <property type="protein sequence ID" value="MQW92862.1"/>
    <property type="molecule type" value="Genomic_DNA"/>
</dbReference>
<evidence type="ECO:0000313" key="6">
    <source>
        <dbReference type="EMBL" id="QGA11999.1"/>
    </source>
</evidence>
<evidence type="ECO:0000256" key="3">
    <source>
        <dbReference type="RuleBase" id="RU000389"/>
    </source>
</evidence>
<dbReference type="SUPFAM" id="SSF54523">
    <property type="entry name" value="Pili subunits"/>
    <property type="match status" value="1"/>
</dbReference>
<gene>
    <name evidence="6" type="ORF">GFH30_11740</name>
    <name evidence="5" type="ORF">GHJ48_10775</name>
</gene>
<evidence type="ECO:0000313" key="8">
    <source>
        <dbReference type="Proteomes" id="UP000480556"/>
    </source>
</evidence>
<comment type="similarity">
    <text evidence="1 3">Belongs to the N-Me-Phe pilin family.</text>
</comment>
<dbReference type="Pfam" id="PF00114">
    <property type="entry name" value="Pilin"/>
    <property type="match status" value="1"/>
</dbReference>
<keyword evidence="4" id="KW-1133">Transmembrane helix</keyword>
<dbReference type="GO" id="GO:0007155">
    <property type="term" value="P:cell adhesion"/>
    <property type="evidence" value="ECO:0007669"/>
    <property type="project" value="InterPro"/>
</dbReference>
<keyword evidence="4" id="KW-0812">Transmembrane</keyword>
<dbReference type="AlphaFoldDB" id="A0A5Q0P4F1"/>
<evidence type="ECO:0000313" key="5">
    <source>
        <dbReference type="EMBL" id="MQW92862.1"/>
    </source>
</evidence>
<keyword evidence="7" id="KW-1185">Reference proteome</keyword>
<sequence>MKSVQKGFTLIELMIVVAIIGILAAVALPAYQDYTVRAKVSEGILAASSCRTAVTEAVDAGTIPSGTNTWGCEQGSASGTPATKYVQEIVVSKTGNIVGQIRVTLTKDASLKGASGLQIHMTPTSDAAGQVPLSITAVSGTGNNQTGGDAATNALIKSWSCGLVGNADKQKYLPATCRVPQTAGTF</sequence>
<accession>A0A5Q0P4F1</accession>
<dbReference type="PANTHER" id="PTHR30093">
    <property type="entry name" value="GENERAL SECRETION PATHWAY PROTEIN G"/>
    <property type="match status" value="1"/>
</dbReference>
<dbReference type="InterPro" id="IPR045584">
    <property type="entry name" value="Pilin-like"/>
</dbReference>
<dbReference type="PROSITE" id="PS00409">
    <property type="entry name" value="PROKAR_NTER_METHYL"/>
    <property type="match status" value="1"/>
</dbReference>
<keyword evidence="3" id="KW-0281">Fimbrium</keyword>
<dbReference type="Gene3D" id="3.30.700.10">
    <property type="entry name" value="Glycoprotein, Type 4 Pilin"/>
    <property type="match status" value="1"/>
</dbReference>
<evidence type="ECO:0000256" key="4">
    <source>
        <dbReference type="SAM" id="Phobius"/>
    </source>
</evidence>
<name>A0A5Q0P4F1_9GAMM</name>
<dbReference type="PANTHER" id="PTHR30093:SF34">
    <property type="entry name" value="PREPILIN PEPTIDASE-DEPENDENT PROTEIN D"/>
    <property type="match status" value="1"/>
</dbReference>
<dbReference type="RefSeq" id="WP_153372813.1">
    <property type="nucleotide sequence ID" value="NZ_CP045650.1"/>
</dbReference>
<evidence type="ECO:0000256" key="1">
    <source>
        <dbReference type="ARBA" id="ARBA00005233"/>
    </source>
</evidence>
<dbReference type="InterPro" id="IPR012902">
    <property type="entry name" value="N_methyl_site"/>
</dbReference>
<keyword evidence="2" id="KW-0488">Methylation</keyword>
<dbReference type="Proteomes" id="UP000327478">
    <property type="component" value="Chromosome"/>
</dbReference>
<reference evidence="7 8" key="1">
    <citation type="submission" date="2019-10" db="EMBL/GenBank/DDBJ databases">
        <authorList>
            <person name="Dong K."/>
        </authorList>
    </citation>
    <scope>NUCLEOTIDE SEQUENCE [LARGE SCALE GENOMIC DNA]</scope>
    <source>
        <strain evidence="7">dk386</strain>
        <strain evidence="6">Dk386</strain>
        <strain evidence="8">dk771</strain>
        <strain evidence="5">Dk771</strain>
    </source>
</reference>
<protein>
    <submittedName>
        <fullName evidence="5">Prepilin-type N-terminal cleavage/methylation domain-containing protein</fullName>
    </submittedName>
</protein>
<dbReference type="EMBL" id="CP045650">
    <property type="protein sequence ID" value="QGA11999.1"/>
    <property type="molecule type" value="Genomic_DNA"/>
</dbReference>
<dbReference type="Pfam" id="PF07963">
    <property type="entry name" value="N_methyl"/>
    <property type="match status" value="1"/>
</dbReference>
<keyword evidence="4" id="KW-0472">Membrane</keyword>
<dbReference type="NCBIfam" id="TIGR02532">
    <property type="entry name" value="IV_pilin_GFxxxE"/>
    <property type="match status" value="1"/>
</dbReference>
<evidence type="ECO:0000313" key="7">
    <source>
        <dbReference type="Proteomes" id="UP000327478"/>
    </source>
</evidence>